<sequence length="396" mass="43478">MDQLVHGSGGDVAPTVGQVGLIAAWPDPVVRNLRITYCYHELSRSVAAWTGGSSNWCTYAVWASKQIGQTIRQEDLTRAVERLMAASPETAALVAAVREGLRRAVPGHRLEDTEKLVRDVVLAVARLDAASAAGAAGNLKVFAEIAHEFARFLAEFADDTALDEDRLAAFVAGLRPGEPPDGQDHLCRAFGHYLRARFDPEHRAELLFLANIEVGVHEQTRLQPEITAAMEAPFVDPAELERRLLDLVLPHNPALRFLRLALVTVLRRRDHVRAPGKRLAENVRALARRAVTAHLMTLTLPDGTYLELGKDLTLPFPPSLATLTDPALLELLARLDPTPDSPLDTAARDWSDLADRLHYIVDMFRCTAERADLLDCPFTADQVDAFTAGRLPGGRL</sequence>
<name>A0A7W7T3Y8_9PSEU</name>
<dbReference type="Proteomes" id="UP000542674">
    <property type="component" value="Unassembled WGS sequence"/>
</dbReference>
<organism evidence="1 2">
    <name type="scientific">Saccharothrix violaceirubra</name>
    <dbReference type="NCBI Taxonomy" id="413306"/>
    <lineage>
        <taxon>Bacteria</taxon>
        <taxon>Bacillati</taxon>
        <taxon>Actinomycetota</taxon>
        <taxon>Actinomycetes</taxon>
        <taxon>Pseudonocardiales</taxon>
        <taxon>Pseudonocardiaceae</taxon>
        <taxon>Saccharothrix</taxon>
    </lineage>
</organism>
<dbReference type="EMBL" id="JACHJS010000001">
    <property type="protein sequence ID" value="MBB4966099.1"/>
    <property type="molecule type" value="Genomic_DNA"/>
</dbReference>
<proteinExistence type="predicted"/>
<evidence type="ECO:0000313" key="2">
    <source>
        <dbReference type="Proteomes" id="UP000542674"/>
    </source>
</evidence>
<dbReference type="RefSeq" id="WP_184669917.1">
    <property type="nucleotide sequence ID" value="NZ_BAABAI010000005.1"/>
</dbReference>
<comment type="caution">
    <text evidence="1">The sequence shown here is derived from an EMBL/GenBank/DDBJ whole genome shotgun (WGS) entry which is preliminary data.</text>
</comment>
<reference evidence="1 2" key="1">
    <citation type="submission" date="2020-08" db="EMBL/GenBank/DDBJ databases">
        <title>Sequencing the genomes of 1000 actinobacteria strains.</title>
        <authorList>
            <person name="Klenk H.-P."/>
        </authorList>
    </citation>
    <scope>NUCLEOTIDE SEQUENCE [LARGE SCALE GENOMIC DNA]</scope>
    <source>
        <strain evidence="1 2">DSM 45084</strain>
    </source>
</reference>
<dbReference type="AlphaFoldDB" id="A0A7W7T3Y8"/>
<accession>A0A7W7T3Y8</accession>
<gene>
    <name evidence="1" type="ORF">F4559_003458</name>
</gene>
<keyword evidence="2" id="KW-1185">Reference proteome</keyword>
<evidence type="ECO:0000313" key="1">
    <source>
        <dbReference type="EMBL" id="MBB4966099.1"/>
    </source>
</evidence>
<protein>
    <submittedName>
        <fullName evidence="1">Uncharacterized protein</fullName>
    </submittedName>
</protein>